<proteinExistence type="predicted"/>
<protein>
    <submittedName>
        <fullName evidence="1">Uncharacterized protein</fullName>
    </submittedName>
</protein>
<reference evidence="1" key="1">
    <citation type="submission" date="2018-02" db="EMBL/GenBank/DDBJ databases">
        <title>Rhizophora mucronata_Transcriptome.</title>
        <authorList>
            <person name="Meera S.P."/>
            <person name="Sreeshan A."/>
            <person name="Augustine A."/>
        </authorList>
    </citation>
    <scope>NUCLEOTIDE SEQUENCE</scope>
    <source>
        <tissue evidence="1">Leaf</tissue>
    </source>
</reference>
<evidence type="ECO:0000313" key="1">
    <source>
        <dbReference type="EMBL" id="MBX52561.1"/>
    </source>
</evidence>
<accession>A0A2P2PD39</accession>
<dbReference type="EMBL" id="GGEC01072077">
    <property type="protein sequence ID" value="MBX52561.1"/>
    <property type="molecule type" value="Transcribed_RNA"/>
</dbReference>
<organism evidence="1">
    <name type="scientific">Rhizophora mucronata</name>
    <name type="common">Asiatic mangrove</name>
    <dbReference type="NCBI Taxonomy" id="61149"/>
    <lineage>
        <taxon>Eukaryota</taxon>
        <taxon>Viridiplantae</taxon>
        <taxon>Streptophyta</taxon>
        <taxon>Embryophyta</taxon>
        <taxon>Tracheophyta</taxon>
        <taxon>Spermatophyta</taxon>
        <taxon>Magnoliopsida</taxon>
        <taxon>eudicotyledons</taxon>
        <taxon>Gunneridae</taxon>
        <taxon>Pentapetalae</taxon>
        <taxon>rosids</taxon>
        <taxon>fabids</taxon>
        <taxon>Malpighiales</taxon>
        <taxon>Rhizophoraceae</taxon>
        <taxon>Rhizophora</taxon>
    </lineage>
</organism>
<name>A0A2P2PD39_RHIMU</name>
<sequence length="45" mass="5337">MADFLTEDRKRQKRNRIKVEFCCVRPRSRSSVIARQGLIQSISEQ</sequence>
<dbReference type="AlphaFoldDB" id="A0A2P2PD39"/>